<reference evidence="2 3" key="1">
    <citation type="journal article" date="2017" name="Gigascience">
        <title>Genome sequence of the small brown planthopper, Laodelphax striatellus.</title>
        <authorList>
            <person name="Zhu J."/>
            <person name="Jiang F."/>
            <person name="Wang X."/>
            <person name="Yang P."/>
            <person name="Bao Y."/>
            <person name="Zhao W."/>
            <person name="Wang W."/>
            <person name="Lu H."/>
            <person name="Wang Q."/>
            <person name="Cui N."/>
            <person name="Li J."/>
            <person name="Chen X."/>
            <person name="Luo L."/>
            <person name="Yu J."/>
            <person name="Kang L."/>
            <person name="Cui F."/>
        </authorList>
    </citation>
    <scope>NUCLEOTIDE SEQUENCE [LARGE SCALE GENOMIC DNA]</scope>
    <source>
        <strain evidence="2">Lst14</strain>
    </source>
</reference>
<feature type="compositionally biased region" description="Polar residues" evidence="1">
    <location>
        <begin position="94"/>
        <end position="126"/>
    </location>
</feature>
<protein>
    <submittedName>
        <fullName evidence="2">Uncharacterized protein</fullName>
    </submittedName>
</protein>
<keyword evidence="3" id="KW-1185">Reference proteome</keyword>
<name>A0A482WGJ4_LAOST</name>
<feature type="compositionally biased region" description="Polar residues" evidence="1">
    <location>
        <begin position="212"/>
        <end position="225"/>
    </location>
</feature>
<dbReference type="EMBL" id="QKKF02037022">
    <property type="protein sequence ID" value="RZF32470.1"/>
    <property type="molecule type" value="Genomic_DNA"/>
</dbReference>
<feature type="compositionally biased region" description="Low complexity" evidence="1">
    <location>
        <begin position="79"/>
        <end position="93"/>
    </location>
</feature>
<feature type="region of interest" description="Disordered" evidence="1">
    <location>
        <begin position="1"/>
        <end position="128"/>
    </location>
</feature>
<evidence type="ECO:0000256" key="1">
    <source>
        <dbReference type="SAM" id="MobiDB-lite"/>
    </source>
</evidence>
<dbReference type="Proteomes" id="UP000291343">
    <property type="component" value="Unassembled WGS sequence"/>
</dbReference>
<feature type="region of interest" description="Disordered" evidence="1">
    <location>
        <begin position="151"/>
        <end position="178"/>
    </location>
</feature>
<gene>
    <name evidence="2" type="ORF">LSTR_LSTR016234</name>
</gene>
<dbReference type="InParanoid" id="A0A482WGJ4"/>
<feature type="compositionally biased region" description="Low complexity" evidence="1">
    <location>
        <begin position="1"/>
        <end position="66"/>
    </location>
</feature>
<evidence type="ECO:0000313" key="3">
    <source>
        <dbReference type="Proteomes" id="UP000291343"/>
    </source>
</evidence>
<organism evidence="2 3">
    <name type="scientific">Laodelphax striatellus</name>
    <name type="common">Small brown planthopper</name>
    <name type="synonym">Delphax striatella</name>
    <dbReference type="NCBI Taxonomy" id="195883"/>
    <lineage>
        <taxon>Eukaryota</taxon>
        <taxon>Metazoa</taxon>
        <taxon>Ecdysozoa</taxon>
        <taxon>Arthropoda</taxon>
        <taxon>Hexapoda</taxon>
        <taxon>Insecta</taxon>
        <taxon>Pterygota</taxon>
        <taxon>Neoptera</taxon>
        <taxon>Paraneoptera</taxon>
        <taxon>Hemiptera</taxon>
        <taxon>Auchenorrhyncha</taxon>
        <taxon>Fulgoroidea</taxon>
        <taxon>Delphacidae</taxon>
        <taxon>Criomorphinae</taxon>
        <taxon>Laodelphax</taxon>
    </lineage>
</organism>
<comment type="caution">
    <text evidence="2">The sequence shown here is derived from an EMBL/GenBank/DDBJ whole genome shotgun (WGS) entry which is preliminary data.</text>
</comment>
<feature type="non-terminal residue" evidence="2">
    <location>
        <position position="1"/>
    </location>
</feature>
<feature type="region of interest" description="Disordered" evidence="1">
    <location>
        <begin position="211"/>
        <end position="233"/>
    </location>
</feature>
<feature type="non-terminal residue" evidence="2">
    <location>
        <position position="471"/>
    </location>
</feature>
<evidence type="ECO:0000313" key="2">
    <source>
        <dbReference type="EMBL" id="RZF32470.1"/>
    </source>
</evidence>
<accession>A0A482WGJ4</accession>
<proteinExistence type="predicted"/>
<dbReference type="OrthoDB" id="6378339at2759"/>
<feature type="compositionally biased region" description="Polar residues" evidence="1">
    <location>
        <begin position="152"/>
        <end position="164"/>
    </location>
</feature>
<dbReference type="STRING" id="195883.A0A482WGJ4"/>
<sequence length="471" mass="53616">QQQYKQQQQLQQQQHQPQQNHQSQQQQSAINLQQQKQSNSNLQHQQQQYQAQPQFNAQKQQFQNYNVNQQKQTPVRPLQYQSQQFQGNQAQSQKLNNYQTSQNHHQQANLPQHSHFNNQPTPSSSGEIIKSIPKLEDHQVQSTPQPSPVYFESSQQTFPTNQRKVPQKSAHRHNQLEQQQGVKYNKEPVYTTQRPFISSTTVITPKPFKTYAHQQPSSTTAQTITQDEEVDQEQNEKILYERREKEKKKQEQNIAALPSEVPDDLREQLLSAGILGNADIQILDYDKVGDIPIESLPPEALENLYGAGSAPVPAVATPEESAPKTPVEMKVVRYDPTTKEGQTLAETYVKEDATQLDPVVLNDSRYNRYLPLKVNGTNFPLPDAPQLDGRIINSVVVLAPVDYDFVHPPEPSTDGDRDGRSTPIQVQGVRFIAGDILKDLVKEPTTDNYVSWLEKEKSTPTERQSVVLLVT</sequence>
<dbReference type="AlphaFoldDB" id="A0A482WGJ4"/>